<comment type="subcellular location">
    <subcellularLocation>
        <location evidence="1">Membrane</location>
        <topology evidence="1">Single-pass membrane protein</topology>
    </subcellularLocation>
</comment>
<accession>A0AAV6H2V7</accession>
<keyword evidence="2 5" id="KW-0812">Transmembrane</keyword>
<sequence>MEVKEEVLDILHRVWAKLQGLPEANSLEIGAFFILLLFVATFLMLIVLSCIHCCCCGKPKYQAARIQPV</sequence>
<proteinExistence type="predicted"/>
<keyword evidence="3 5" id="KW-1133">Transmembrane helix</keyword>
<reference evidence="6" key="1">
    <citation type="submission" date="2020-10" db="EMBL/GenBank/DDBJ databases">
        <title>Chromosome-scale genome assembly of the Allis shad, Alosa alosa.</title>
        <authorList>
            <person name="Margot Z."/>
            <person name="Christophe K."/>
            <person name="Cabau C."/>
            <person name="Louis A."/>
            <person name="Berthelot C."/>
            <person name="Parey E."/>
            <person name="Roest Crollius H."/>
            <person name="Montfort J."/>
            <person name="Robinson-Rechavi M."/>
            <person name="Bucao C."/>
            <person name="Bouchez O."/>
            <person name="Gislard M."/>
            <person name="Lluch J."/>
            <person name="Milhes M."/>
            <person name="Lampietro C."/>
            <person name="Lopez Roques C."/>
            <person name="Donnadieu C."/>
            <person name="Braasch I."/>
            <person name="Desvignes T."/>
            <person name="Postlethwait J."/>
            <person name="Bobe J."/>
            <person name="Guiguen Y."/>
        </authorList>
    </citation>
    <scope>NUCLEOTIDE SEQUENCE</scope>
    <source>
        <strain evidence="6">M-15738</strain>
        <tissue evidence="6">Blood</tissue>
    </source>
</reference>
<dbReference type="InterPro" id="IPR047133">
    <property type="entry name" value="SMIM5"/>
</dbReference>
<protein>
    <recommendedName>
        <fullName evidence="8">Small integral membrane protein 5</fullName>
    </recommendedName>
</protein>
<dbReference type="GO" id="GO:0016020">
    <property type="term" value="C:membrane"/>
    <property type="evidence" value="ECO:0007669"/>
    <property type="project" value="UniProtKB-SubCell"/>
</dbReference>
<comment type="caution">
    <text evidence="6">The sequence shown here is derived from an EMBL/GenBank/DDBJ whole genome shotgun (WGS) entry which is preliminary data.</text>
</comment>
<evidence type="ECO:0000256" key="1">
    <source>
        <dbReference type="ARBA" id="ARBA00004167"/>
    </source>
</evidence>
<keyword evidence="4 5" id="KW-0472">Membrane</keyword>
<evidence type="ECO:0000256" key="3">
    <source>
        <dbReference type="ARBA" id="ARBA00022989"/>
    </source>
</evidence>
<dbReference type="InterPro" id="IPR031671">
    <property type="entry name" value="SMIM5/18/22"/>
</dbReference>
<name>A0AAV6H2V7_9TELE</name>
<dbReference type="PANTHER" id="PTHR37344:SF1">
    <property type="entry name" value="SMALL INTEGRAL MEMBRANE PROTEIN 5"/>
    <property type="match status" value="1"/>
</dbReference>
<feature type="transmembrane region" description="Helical" evidence="5">
    <location>
        <begin position="29"/>
        <end position="55"/>
    </location>
</feature>
<dbReference type="AlphaFoldDB" id="A0AAV6H2V7"/>
<gene>
    <name evidence="6" type="ORF">AALO_G00088180</name>
</gene>
<evidence type="ECO:0000256" key="5">
    <source>
        <dbReference type="SAM" id="Phobius"/>
    </source>
</evidence>
<keyword evidence="7" id="KW-1185">Reference proteome</keyword>
<organism evidence="6 7">
    <name type="scientific">Alosa alosa</name>
    <name type="common">allis shad</name>
    <dbReference type="NCBI Taxonomy" id="278164"/>
    <lineage>
        <taxon>Eukaryota</taxon>
        <taxon>Metazoa</taxon>
        <taxon>Chordata</taxon>
        <taxon>Craniata</taxon>
        <taxon>Vertebrata</taxon>
        <taxon>Euteleostomi</taxon>
        <taxon>Actinopterygii</taxon>
        <taxon>Neopterygii</taxon>
        <taxon>Teleostei</taxon>
        <taxon>Clupei</taxon>
        <taxon>Clupeiformes</taxon>
        <taxon>Clupeoidei</taxon>
        <taxon>Clupeidae</taxon>
        <taxon>Alosa</taxon>
    </lineage>
</organism>
<evidence type="ECO:0000313" key="6">
    <source>
        <dbReference type="EMBL" id="KAG5280355.1"/>
    </source>
</evidence>
<dbReference type="Pfam" id="PF15831">
    <property type="entry name" value="SMIM5_18_22"/>
    <property type="match status" value="1"/>
</dbReference>
<dbReference type="Proteomes" id="UP000823561">
    <property type="component" value="Chromosome 6"/>
</dbReference>
<dbReference type="PANTHER" id="PTHR37344">
    <property type="entry name" value="SMALL INTEGRAL MEMBRANE PROTEIN 5"/>
    <property type="match status" value="1"/>
</dbReference>
<evidence type="ECO:0000256" key="2">
    <source>
        <dbReference type="ARBA" id="ARBA00022692"/>
    </source>
</evidence>
<evidence type="ECO:0000313" key="7">
    <source>
        <dbReference type="Proteomes" id="UP000823561"/>
    </source>
</evidence>
<dbReference type="EMBL" id="JADWDJ010000006">
    <property type="protein sequence ID" value="KAG5280355.1"/>
    <property type="molecule type" value="Genomic_DNA"/>
</dbReference>
<evidence type="ECO:0008006" key="8">
    <source>
        <dbReference type="Google" id="ProtNLM"/>
    </source>
</evidence>
<dbReference type="CDD" id="cd20254">
    <property type="entry name" value="CASIMO1_SMIM5"/>
    <property type="match status" value="1"/>
</dbReference>
<evidence type="ECO:0000256" key="4">
    <source>
        <dbReference type="ARBA" id="ARBA00023136"/>
    </source>
</evidence>